<organism evidence="1">
    <name type="scientific">marine metagenome</name>
    <dbReference type="NCBI Taxonomy" id="408172"/>
    <lineage>
        <taxon>unclassified sequences</taxon>
        <taxon>metagenomes</taxon>
        <taxon>ecological metagenomes</taxon>
    </lineage>
</organism>
<protein>
    <submittedName>
        <fullName evidence="1">Uncharacterized protein</fullName>
    </submittedName>
</protein>
<gene>
    <name evidence="1" type="ORF">METZ01_LOCUS33897</name>
</gene>
<proteinExistence type="predicted"/>
<accession>A0A381QU04</accession>
<dbReference type="EMBL" id="UINC01001451">
    <property type="protein sequence ID" value="SUZ81043.1"/>
    <property type="molecule type" value="Genomic_DNA"/>
</dbReference>
<sequence>MSEHRRLLSKENIDRTVENTIDADIFLVCTRRSVGRYQGYLVALRHQCRRQRVVM</sequence>
<dbReference type="AlphaFoldDB" id="A0A381QU04"/>
<evidence type="ECO:0000313" key="1">
    <source>
        <dbReference type="EMBL" id="SUZ81043.1"/>
    </source>
</evidence>
<reference evidence="1" key="1">
    <citation type="submission" date="2018-05" db="EMBL/GenBank/DDBJ databases">
        <authorList>
            <person name="Lanie J.A."/>
            <person name="Ng W.-L."/>
            <person name="Kazmierczak K.M."/>
            <person name="Andrzejewski T.M."/>
            <person name="Davidsen T.M."/>
            <person name="Wayne K.J."/>
            <person name="Tettelin H."/>
            <person name="Glass J.I."/>
            <person name="Rusch D."/>
            <person name="Podicherti R."/>
            <person name="Tsui H.-C.T."/>
            <person name="Winkler M.E."/>
        </authorList>
    </citation>
    <scope>NUCLEOTIDE SEQUENCE</scope>
</reference>
<name>A0A381QU04_9ZZZZ</name>